<reference evidence="3" key="1">
    <citation type="journal article" date="2019" name="Int. J. Syst. Evol. Microbiol.">
        <title>The Global Catalogue of Microorganisms (GCM) 10K type strain sequencing project: providing services to taxonomists for standard genome sequencing and annotation.</title>
        <authorList>
            <consortium name="The Broad Institute Genomics Platform"/>
            <consortium name="The Broad Institute Genome Sequencing Center for Infectious Disease"/>
            <person name="Wu L."/>
            <person name="Ma J."/>
        </authorList>
    </citation>
    <scope>NUCLEOTIDE SEQUENCE [LARGE SCALE GENOMIC DNA]</scope>
    <source>
        <strain evidence="3">IBRC-M 10813</strain>
    </source>
</reference>
<accession>A0ABV8JG93</accession>
<keyword evidence="1" id="KW-0812">Transmembrane</keyword>
<proteinExistence type="predicted"/>
<keyword evidence="1" id="KW-1133">Transmembrane helix</keyword>
<name>A0ABV8JG93_9BACL</name>
<keyword evidence="3" id="KW-1185">Reference proteome</keyword>
<evidence type="ECO:0000313" key="2">
    <source>
        <dbReference type="EMBL" id="MFC4076329.1"/>
    </source>
</evidence>
<dbReference type="EMBL" id="JBHSAP010000007">
    <property type="protein sequence ID" value="MFC4076329.1"/>
    <property type="molecule type" value="Genomic_DNA"/>
</dbReference>
<evidence type="ECO:0000256" key="1">
    <source>
        <dbReference type="SAM" id="Phobius"/>
    </source>
</evidence>
<feature type="transmembrane region" description="Helical" evidence="1">
    <location>
        <begin position="69"/>
        <end position="91"/>
    </location>
</feature>
<feature type="transmembrane region" description="Helical" evidence="1">
    <location>
        <begin position="21"/>
        <end position="49"/>
    </location>
</feature>
<dbReference type="Proteomes" id="UP001595843">
    <property type="component" value="Unassembled WGS sequence"/>
</dbReference>
<keyword evidence="1" id="KW-0472">Membrane</keyword>
<protein>
    <recommendedName>
        <fullName evidence="4">PH domain-containing protein</fullName>
    </recommendedName>
</protein>
<organism evidence="2 3">
    <name type="scientific">Salinithrix halophila</name>
    <dbReference type="NCBI Taxonomy" id="1485204"/>
    <lineage>
        <taxon>Bacteria</taxon>
        <taxon>Bacillati</taxon>
        <taxon>Bacillota</taxon>
        <taxon>Bacilli</taxon>
        <taxon>Bacillales</taxon>
        <taxon>Thermoactinomycetaceae</taxon>
        <taxon>Salinithrix</taxon>
    </lineage>
</organism>
<dbReference type="RefSeq" id="WP_380703075.1">
    <property type="nucleotide sequence ID" value="NZ_JBHSAP010000007.1"/>
</dbReference>
<gene>
    <name evidence="2" type="ORF">ACFOUO_05830</name>
</gene>
<evidence type="ECO:0000313" key="3">
    <source>
        <dbReference type="Proteomes" id="UP001595843"/>
    </source>
</evidence>
<evidence type="ECO:0008006" key="4">
    <source>
        <dbReference type="Google" id="ProtNLM"/>
    </source>
</evidence>
<comment type="caution">
    <text evidence="2">The sequence shown here is derived from an EMBL/GenBank/DDBJ whole genome shotgun (WGS) entry which is preliminary data.</text>
</comment>
<feature type="transmembrane region" description="Helical" evidence="1">
    <location>
        <begin position="103"/>
        <end position="124"/>
    </location>
</feature>
<sequence>MAAFQETPRMPWKGARILQNILRGGGSALLNLIILILPLTLAIQGLYMLQRWLFEDKGALYFHSYTDKAASTVSLLLLLSLILFYIQVLRYGIRNIQKTVKRYTIPILVAIPLLLMVLDSYLLIGPDKIVQSPFWNIGRETTHTWDDVTNISVGHSVGTDDELFSGTYLLHFKDGSSLEIWKAGGMSATDLKRVDRLATARGIPFTVNAPLSTNAIHILEERGWTPAERAFLEQLFQR</sequence>